<sequence>MAGCVMLMTWEFRWDGDGMEELVLRARGFNSDHKETDTDMVVVDEVICGLKMKHRTEKTRRRCKKHITGESTIREIRSSDSGEETTSQHLFMHEDKMASWLHYPLPAVK</sequence>
<organism evidence="1 2">
    <name type="scientific">Forsythia ovata</name>
    <dbReference type="NCBI Taxonomy" id="205694"/>
    <lineage>
        <taxon>Eukaryota</taxon>
        <taxon>Viridiplantae</taxon>
        <taxon>Streptophyta</taxon>
        <taxon>Embryophyta</taxon>
        <taxon>Tracheophyta</taxon>
        <taxon>Spermatophyta</taxon>
        <taxon>Magnoliopsida</taxon>
        <taxon>eudicotyledons</taxon>
        <taxon>Gunneridae</taxon>
        <taxon>Pentapetalae</taxon>
        <taxon>asterids</taxon>
        <taxon>lamiids</taxon>
        <taxon>Lamiales</taxon>
        <taxon>Oleaceae</taxon>
        <taxon>Forsythieae</taxon>
        <taxon>Forsythia</taxon>
    </lineage>
</organism>
<dbReference type="EMBL" id="JBFOLJ010000002">
    <property type="protein sequence ID" value="KAL2551944.1"/>
    <property type="molecule type" value="Genomic_DNA"/>
</dbReference>
<evidence type="ECO:0000313" key="2">
    <source>
        <dbReference type="Proteomes" id="UP001604277"/>
    </source>
</evidence>
<name>A0ABD1WQJ6_9LAMI</name>
<protein>
    <submittedName>
        <fullName evidence="1">Uncharacterized protein</fullName>
    </submittedName>
</protein>
<reference evidence="2" key="1">
    <citation type="submission" date="2024-07" db="EMBL/GenBank/DDBJ databases">
        <title>Two chromosome-level genome assemblies of Korean endemic species Abeliophyllum distichum and Forsythia ovata (Oleaceae).</title>
        <authorList>
            <person name="Jang H."/>
        </authorList>
    </citation>
    <scope>NUCLEOTIDE SEQUENCE [LARGE SCALE GENOMIC DNA]</scope>
</reference>
<gene>
    <name evidence="1" type="ORF">Fot_05563</name>
</gene>
<comment type="caution">
    <text evidence="1">The sequence shown here is derived from an EMBL/GenBank/DDBJ whole genome shotgun (WGS) entry which is preliminary data.</text>
</comment>
<dbReference type="Proteomes" id="UP001604277">
    <property type="component" value="Unassembled WGS sequence"/>
</dbReference>
<keyword evidence="2" id="KW-1185">Reference proteome</keyword>
<evidence type="ECO:0000313" key="1">
    <source>
        <dbReference type="EMBL" id="KAL2551944.1"/>
    </source>
</evidence>
<proteinExistence type="predicted"/>
<accession>A0ABD1WQJ6</accession>
<dbReference type="AlphaFoldDB" id="A0ABD1WQJ6"/>